<dbReference type="EMBL" id="CP001087">
    <property type="protein sequence ID" value="ACN15946.1"/>
    <property type="molecule type" value="Genomic_DNA"/>
</dbReference>
<dbReference type="InterPro" id="IPR024755">
    <property type="entry name" value="cpYpsA"/>
</dbReference>
<name>C0QJD3_DESAH</name>
<dbReference type="AlphaFoldDB" id="C0QJD3"/>
<accession>C0QJD3</accession>
<evidence type="ECO:0000313" key="1">
    <source>
        <dbReference type="EMBL" id="ACN15946.1"/>
    </source>
</evidence>
<dbReference type="Proteomes" id="UP000000442">
    <property type="component" value="Chromosome"/>
</dbReference>
<reference evidence="1 2" key="1">
    <citation type="journal article" date="2009" name="Environ. Microbiol.">
        <title>Genome sequence of Desulfobacterium autotrophicum HRM2, a marine sulfate reducer oxidizing organic carbon completely to carbon dioxide.</title>
        <authorList>
            <person name="Strittmatter A.W."/>
            <person name="Liesegang H."/>
            <person name="Rabus R."/>
            <person name="Decker I."/>
            <person name="Amann J."/>
            <person name="Andres S."/>
            <person name="Henne A."/>
            <person name="Fricke W.F."/>
            <person name="Martinez-Arias R."/>
            <person name="Bartels D."/>
            <person name="Goesmann A."/>
            <person name="Krause L."/>
            <person name="Puehler A."/>
            <person name="Klenk H.P."/>
            <person name="Richter M."/>
            <person name="Schuler M."/>
            <person name="Gloeckner F.O."/>
            <person name="Meyerdierks A."/>
            <person name="Gottschalk G."/>
            <person name="Amann R."/>
        </authorList>
    </citation>
    <scope>NUCLEOTIDE SEQUENCE [LARGE SCALE GENOMIC DNA]</scope>
    <source>
        <strain evidence="2">ATCC 43914 / DSM 3382 / HRM2</strain>
    </source>
</reference>
<proteinExistence type="predicted"/>
<dbReference type="HOGENOM" id="CLU_1018315_0_0_7"/>
<evidence type="ECO:0000313" key="2">
    <source>
        <dbReference type="Proteomes" id="UP000000442"/>
    </source>
</evidence>
<dbReference type="eggNOG" id="COG1539">
    <property type="taxonomic scope" value="Bacteria"/>
</dbReference>
<dbReference type="Gene3D" id="3.40.50.450">
    <property type="match status" value="1"/>
</dbReference>
<sequence>MLKKIISGGQTGADRAALDTAIKFNIAHGGWVPFGRCAEDGVLPDRYLMQEMPTDSYPKRTEQNVKDAQATLIITRGPLTGGSLLTKKLALRHKKPCTHINLATIDEFEAAVILNSFLLDYTVEILNVAGPRASNDPGIYRDVKAILETMIYMQLMETGPEDLKGEEFILLERKASSVAKTVEGAVGFLVKDLNLRTRSLIANSRDANIAALYFSMADYLKVKLALDAGNKALLDDCARIEGKESLDIEDAAMVILKKLKGRLERDHVLRVVP</sequence>
<protein>
    <recommendedName>
        <fullName evidence="3">Molybdenum carrier</fullName>
    </recommendedName>
</protein>
<dbReference type="STRING" id="177437.HRM2_28580"/>
<dbReference type="KEGG" id="dat:HRM2_28580"/>
<gene>
    <name evidence="1" type="ordered locus">HRM2_28580</name>
</gene>
<keyword evidence="2" id="KW-1185">Reference proteome</keyword>
<dbReference type="RefSeq" id="WP_015904708.1">
    <property type="nucleotide sequence ID" value="NC_012108.1"/>
</dbReference>
<dbReference type="Pfam" id="PF12694">
    <property type="entry name" value="cpYpsA"/>
    <property type="match status" value="1"/>
</dbReference>
<dbReference type="SUPFAM" id="SSF102405">
    <property type="entry name" value="MCP/YpsA-like"/>
    <property type="match status" value="1"/>
</dbReference>
<evidence type="ECO:0008006" key="3">
    <source>
        <dbReference type="Google" id="ProtNLM"/>
    </source>
</evidence>
<organism evidence="1 2">
    <name type="scientific">Desulforapulum autotrophicum (strain ATCC 43914 / DSM 3382 / VKM B-1955 / HRM2)</name>
    <name type="common">Desulfobacterium autotrophicum</name>
    <dbReference type="NCBI Taxonomy" id="177437"/>
    <lineage>
        <taxon>Bacteria</taxon>
        <taxon>Pseudomonadati</taxon>
        <taxon>Thermodesulfobacteriota</taxon>
        <taxon>Desulfobacteria</taxon>
        <taxon>Desulfobacterales</taxon>
        <taxon>Desulfobacteraceae</taxon>
        <taxon>Desulforapulum</taxon>
    </lineage>
</organism>